<dbReference type="InterPro" id="IPR005494">
    <property type="entry name" value="GSPS_pre-ATP-grasp-like_dom"/>
</dbReference>
<dbReference type="GO" id="GO:0046872">
    <property type="term" value="F:metal ion binding"/>
    <property type="evidence" value="ECO:0007669"/>
    <property type="project" value="UniProtKB-KW"/>
</dbReference>
<evidence type="ECO:0000256" key="1">
    <source>
        <dbReference type="ARBA" id="ARBA00022598"/>
    </source>
</evidence>
<evidence type="ECO:0000256" key="3">
    <source>
        <dbReference type="ARBA" id="ARBA00022741"/>
    </source>
</evidence>
<keyword evidence="2" id="KW-0479">Metal-binding</keyword>
<feature type="domain" description="Glutathionylspermidine synthase pre-ATP-grasp-like" evidence="6">
    <location>
        <begin position="21"/>
        <end position="389"/>
    </location>
</feature>
<evidence type="ECO:0000313" key="8">
    <source>
        <dbReference type="Proteomes" id="UP000188879"/>
    </source>
</evidence>
<dbReference type="EMBL" id="MLCO01000250">
    <property type="protein sequence ID" value="ONG48207.1"/>
    <property type="molecule type" value="Genomic_DNA"/>
</dbReference>
<gene>
    <name evidence="7" type="ORF">BKE38_22190</name>
</gene>
<dbReference type="SUPFAM" id="SSF56059">
    <property type="entry name" value="Glutathione synthetase ATP-binding domain-like"/>
    <property type="match status" value="1"/>
</dbReference>
<comment type="caution">
    <text evidence="7">The sequence shown here is derived from an EMBL/GenBank/DDBJ whole genome shotgun (WGS) entry which is preliminary data.</text>
</comment>
<dbReference type="AlphaFoldDB" id="A0A1V2GXG5"/>
<evidence type="ECO:0000256" key="2">
    <source>
        <dbReference type="ARBA" id="ARBA00022723"/>
    </source>
</evidence>
<keyword evidence="5" id="KW-0460">Magnesium</keyword>
<accession>A0A1V2GXG5</accession>
<evidence type="ECO:0000256" key="5">
    <source>
        <dbReference type="ARBA" id="ARBA00022842"/>
    </source>
</evidence>
<organism evidence="7 8">
    <name type="scientific">Teichococcus deserti</name>
    <dbReference type="NCBI Taxonomy" id="1817963"/>
    <lineage>
        <taxon>Bacteria</taxon>
        <taxon>Pseudomonadati</taxon>
        <taxon>Pseudomonadota</taxon>
        <taxon>Alphaproteobacteria</taxon>
        <taxon>Acetobacterales</taxon>
        <taxon>Roseomonadaceae</taxon>
        <taxon>Roseomonas</taxon>
    </lineage>
</organism>
<evidence type="ECO:0000259" key="6">
    <source>
        <dbReference type="Pfam" id="PF03738"/>
    </source>
</evidence>
<sequence length="393" mass="42577">MSAAMPPFTRIPLATPAPFRRRLDQLGLLVANDEGLPYWESQAAYQIGAQPAAALLKAAETLQALCRRAVATIVDTQDFSPFAIESAAMQAAITASWKASEAPLYGRMDFSFAPDGTPKLLDYEADGPLGLPEASYLQWEWFEAFPAAEQNGASQENLIYEKLLTQWPRLELLPRAAIACGGATTADGRPGDTAERFTAEYLAETAREAGVALGLCSIEAVGWDGDARAFTDEQDQPLAALLKLYPWHWMEQEPNVETLGVNRTRLLPAAWTRLLADKAFLAVLWTMFPDCPYLLPSSLDAAAIAGDRVAKPCRGGDGEGISLPNQSHESGAPLLFQQHCRLPFFHAHEGRAAYAALSVWMVGDAAAGLGFRESTGPITDAGHRFVPHILRPA</sequence>
<dbReference type="Proteomes" id="UP000188879">
    <property type="component" value="Unassembled WGS sequence"/>
</dbReference>
<dbReference type="GO" id="GO:0005524">
    <property type="term" value="F:ATP binding"/>
    <property type="evidence" value="ECO:0007669"/>
    <property type="project" value="UniProtKB-KW"/>
</dbReference>
<keyword evidence="4" id="KW-0067">ATP-binding</keyword>
<reference evidence="7 8" key="1">
    <citation type="submission" date="2016-10" db="EMBL/GenBank/DDBJ databases">
        <title>Draft Genome sequence of Roseomonas sp. strain M3.</title>
        <authorList>
            <person name="Subhash Y."/>
            <person name="Lee S."/>
        </authorList>
    </citation>
    <scope>NUCLEOTIDE SEQUENCE [LARGE SCALE GENOMIC DNA]</scope>
    <source>
        <strain evidence="7 8">M3</strain>
    </source>
</reference>
<keyword evidence="3" id="KW-0547">Nucleotide-binding</keyword>
<dbReference type="InterPro" id="IPR016185">
    <property type="entry name" value="PreATP-grasp_dom_sf"/>
</dbReference>
<dbReference type="GO" id="GO:0016874">
    <property type="term" value="F:ligase activity"/>
    <property type="evidence" value="ECO:0007669"/>
    <property type="project" value="UniProtKB-KW"/>
</dbReference>
<keyword evidence="1" id="KW-0436">Ligase</keyword>
<evidence type="ECO:0000256" key="4">
    <source>
        <dbReference type="ARBA" id="ARBA00022840"/>
    </source>
</evidence>
<keyword evidence="8" id="KW-1185">Reference proteome</keyword>
<dbReference type="Gene3D" id="3.30.1490.330">
    <property type="match status" value="1"/>
</dbReference>
<protein>
    <recommendedName>
        <fullName evidence="6">Glutathionylspermidine synthase pre-ATP-grasp-like domain-containing protein</fullName>
    </recommendedName>
</protein>
<evidence type="ECO:0000313" key="7">
    <source>
        <dbReference type="EMBL" id="ONG48207.1"/>
    </source>
</evidence>
<proteinExistence type="predicted"/>
<name>A0A1V2GXG5_9PROT</name>
<dbReference type="SUPFAM" id="SSF52440">
    <property type="entry name" value="PreATP-grasp domain"/>
    <property type="match status" value="1"/>
</dbReference>
<dbReference type="Pfam" id="PF03738">
    <property type="entry name" value="GSP_synth"/>
    <property type="match status" value="1"/>
</dbReference>